<sequence>MTKRTGVLIFFLAVFLLLFFYLILTSGSLKEVGQSVRMAEKEKIAMPEEEYKAGVKAILSSYEKLVLDNKLTIKKIEELRNALLEMKGFQAKFRTMHLNFVLTLDRMENYLIGKKEQEKNASQQMANQLKADYSWLNN</sequence>
<dbReference type="EMBL" id="MFFW01000028">
    <property type="protein sequence ID" value="OGF24298.1"/>
    <property type="molecule type" value="Genomic_DNA"/>
</dbReference>
<dbReference type="STRING" id="1797989.A3H66_02075"/>
<gene>
    <name evidence="1" type="ORF">A3H66_02075</name>
</gene>
<accession>A0A1F5SC77</accession>
<name>A0A1F5SC77_9BACT</name>
<dbReference type="AlphaFoldDB" id="A0A1F5SC77"/>
<evidence type="ECO:0000313" key="2">
    <source>
        <dbReference type="Proteomes" id="UP000178783"/>
    </source>
</evidence>
<protein>
    <submittedName>
        <fullName evidence="1">Uncharacterized protein</fullName>
    </submittedName>
</protein>
<organism evidence="1 2">
    <name type="scientific">Candidatus Falkowbacteria bacterium RIFCSPLOWO2_02_FULL_45_21</name>
    <dbReference type="NCBI Taxonomy" id="1797989"/>
    <lineage>
        <taxon>Bacteria</taxon>
        <taxon>Candidatus Falkowiibacteriota</taxon>
    </lineage>
</organism>
<proteinExistence type="predicted"/>
<dbReference type="Proteomes" id="UP000178783">
    <property type="component" value="Unassembled WGS sequence"/>
</dbReference>
<evidence type="ECO:0000313" key="1">
    <source>
        <dbReference type="EMBL" id="OGF24298.1"/>
    </source>
</evidence>
<comment type="caution">
    <text evidence="1">The sequence shown here is derived from an EMBL/GenBank/DDBJ whole genome shotgun (WGS) entry which is preliminary data.</text>
</comment>
<reference evidence="1 2" key="1">
    <citation type="journal article" date="2016" name="Nat. Commun.">
        <title>Thousands of microbial genomes shed light on interconnected biogeochemical processes in an aquifer system.</title>
        <authorList>
            <person name="Anantharaman K."/>
            <person name="Brown C.T."/>
            <person name="Hug L.A."/>
            <person name="Sharon I."/>
            <person name="Castelle C.J."/>
            <person name="Probst A.J."/>
            <person name="Thomas B.C."/>
            <person name="Singh A."/>
            <person name="Wilkins M.J."/>
            <person name="Karaoz U."/>
            <person name="Brodie E.L."/>
            <person name="Williams K.H."/>
            <person name="Hubbard S.S."/>
            <person name="Banfield J.F."/>
        </authorList>
    </citation>
    <scope>NUCLEOTIDE SEQUENCE [LARGE SCALE GENOMIC DNA]</scope>
</reference>